<dbReference type="AlphaFoldDB" id="A0A0P8WA35"/>
<keyword evidence="6" id="KW-0564">Palmitate</keyword>
<dbReference type="OrthoDB" id="2569624at2"/>
<keyword evidence="4" id="KW-0732">Signal</keyword>
<keyword evidence="3" id="KW-0309">Germination</keyword>
<dbReference type="InterPro" id="IPR057336">
    <property type="entry name" value="GerAC_N"/>
</dbReference>
<evidence type="ECO:0000259" key="8">
    <source>
        <dbReference type="Pfam" id="PF05504"/>
    </source>
</evidence>
<dbReference type="PROSITE" id="PS51257">
    <property type="entry name" value="PROKAR_LIPOPROTEIN"/>
    <property type="match status" value="1"/>
</dbReference>
<feature type="domain" description="Spore germination protein N-terminal" evidence="9">
    <location>
        <begin position="24"/>
        <end position="218"/>
    </location>
</feature>
<gene>
    <name evidence="10" type="primary">gerBC_3</name>
    <name evidence="10" type="ORF">OXPF_16630</name>
</gene>
<evidence type="ECO:0000256" key="2">
    <source>
        <dbReference type="ARBA" id="ARBA00007886"/>
    </source>
</evidence>
<reference evidence="10 11" key="1">
    <citation type="submission" date="2015-09" db="EMBL/GenBank/DDBJ databases">
        <title>Genome sequence of Oxobacter pfennigii DSM 3222.</title>
        <authorList>
            <person name="Poehlein A."/>
            <person name="Bengelsdorf F.R."/>
            <person name="Schiel-Bengelsdorf B."/>
            <person name="Duerre P."/>
            <person name="Daniel R."/>
        </authorList>
    </citation>
    <scope>NUCLEOTIDE SEQUENCE [LARGE SCALE GENOMIC DNA]</scope>
    <source>
        <strain evidence="10 11">DSM 3222</strain>
    </source>
</reference>
<dbReference type="Pfam" id="PF05504">
    <property type="entry name" value="Spore_GerAC"/>
    <property type="match status" value="1"/>
</dbReference>
<dbReference type="RefSeq" id="WP_054874731.1">
    <property type="nucleotide sequence ID" value="NZ_LKET01000029.1"/>
</dbReference>
<dbReference type="Gene3D" id="3.30.300.210">
    <property type="entry name" value="Nutrient germinant receptor protein C, domain 3"/>
    <property type="match status" value="1"/>
</dbReference>
<evidence type="ECO:0000256" key="7">
    <source>
        <dbReference type="ARBA" id="ARBA00023288"/>
    </source>
</evidence>
<dbReference type="PANTHER" id="PTHR35789:SF1">
    <property type="entry name" value="SPORE GERMINATION PROTEIN B3"/>
    <property type="match status" value="1"/>
</dbReference>
<proteinExistence type="inferred from homology"/>
<dbReference type="InterPro" id="IPR008844">
    <property type="entry name" value="Spore_GerAC-like"/>
</dbReference>
<dbReference type="GO" id="GO:0009847">
    <property type="term" value="P:spore germination"/>
    <property type="evidence" value="ECO:0007669"/>
    <property type="project" value="InterPro"/>
</dbReference>
<evidence type="ECO:0000256" key="4">
    <source>
        <dbReference type="ARBA" id="ARBA00022729"/>
    </source>
</evidence>
<evidence type="ECO:0000256" key="1">
    <source>
        <dbReference type="ARBA" id="ARBA00004635"/>
    </source>
</evidence>
<comment type="subcellular location">
    <subcellularLocation>
        <location evidence="1">Membrane</location>
        <topology evidence="1">Lipid-anchor</topology>
    </subcellularLocation>
</comment>
<organism evidence="10 11">
    <name type="scientific">Oxobacter pfennigii</name>
    <dbReference type="NCBI Taxonomy" id="36849"/>
    <lineage>
        <taxon>Bacteria</taxon>
        <taxon>Bacillati</taxon>
        <taxon>Bacillota</taxon>
        <taxon>Clostridia</taxon>
        <taxon>Eubacteriales</taxon>
        <taxon>Clostridiaceae</taxon>
        <taxon>Oxobacter</taxon>
    </lineage>
</organism>
<keyword evidence="5" id="KW-0472">Membrane</keyword>
<protein>
    <submittedName>
        <fullName evidence="10">Spore germination protein B3</fullName>
    </submittedName>
</protein>
<keyword evidence="7" id="KW-0449">Lipoprotein</keyword>
<dbReference type="Proteomes" id="UP000050326">
    <property type="component" value="Unassembled WGS sequence"/>
</dbReference>
<comment type="similarity">
    <text evidence="2">Belongs to the GerABKC lipoprotein family.</text>
</comment>
<dbReference type="GO" id="GO:0016020">
    <property type="term" value="C:membrane"/>
    <property type="evidence" value="ECO:0007669"/>
    <property type="project" value="UniProtKB-SubCell"/>
</dbReference>
<evidence type="ECO:0000313" key="11">
    <source>
        <dbReference type="Proteomes" id="UP000050326"/>
    </source>
</evidence>
<dbReference type="InterPro" id="IPR046953">
    <property type="entry name" value="Spore_GerAC-like_C"/>
</dbReference>
<dbReference type="PANTHER" id="PTHR35789">
    <property type="entry name" value="SPORE GERMINATION PROTEIN B3"/>
    <property type="match status" value="1"/>
</dbReference>
<evidence type="ECO:0000256" key="3">
    <source>
        <dbReference type="ARBA" id="ARBA00022544"/>
    </source>
</evidence>
<accession>A0A0P8WA35</accession>
<dbReference type="InterPro" id="IPR038501">
    <property type="entry name" value="Spore_GerAC_C_sf"/>
</dbReference>
<dbReference type="STRING" id="36849.OXPF_16630"/>
<name>A0A0P8WA35_9CLOT</name>
<feature type="domain" description="Spore germination GerAC-like C-terminal" evidence="8">
    <location>
        <begin position="228"/>
        <end position="392"/>
    </location>
</feature>
<evidence type="ECO:0000313" key="10">
    <source>
        <dbReference type="EMBL" id="KPU44580.1"/>
    </source>
</evidence>
<dbReference type="NCBIfam" id="TIGR02887">
    <property type="entry name" value="spore_ger_x_C"/>
    <property type="match status" value="1"/>
</dbReference>
<evidence type="ECO:0000256" key="5">
    <source>
        <dbReference type="ARBA" id="ARBA00023136"/>
    </source>
</evidence>
<dbReference type="EMBL" id="LKET01000029">
    <property type="protein sequence ID" value="KPU44580.1"/>
    <property type="molecule type" value="Genomic_DNA"/>
</dbReference>
<keyword evidence="11" id="KW-1185">Reference proteome</keyword>
<comment type="caution">
    <text evidence="10">The sequence shown here is derived from an EMBL/GenBank/DDBJ whole genome shotgun (WGS) entry which is preliminary data.</text>
</comment>
<evidence type="ECO:0000256" key="6">
    <source>
        <dbReference type="ARBA" id="ARBA00023139"/>
    </source>
</evidence>
<dbReference type="Pfam" id="PF25198">
    <property type="entry name" value="Spore_GerAC_N"/>
    <property type="match status" value="1"/>
</dbReference>
<sequence>MAKRVTALILAIVFSAITLSGCWDKVEIDQRAFIGVIMIDMAPSDYQEEMAEDVEGIPGIEKQEGEMIKVTYIFPDARILGEGGGGGDEKGFVTLSSIAPSIAKTNGYVDSRLSRSLYYGHTQVIIFGEEFLKHSDKLKEVMDFFNRSPRFNRTARVLVAEGEASKVAETIPKGEKLMFRYIRDILQNEVTNGRLVEVNFNQFVSSMRQDGNTVIPRIIPKKDEVKISGLGVMRDYKLQGFLSEYDTLYFNTLYGKRRGGREYINLNNISATFNTNNTVKKMRLLNSDINNLEVGINVVIEGSIADKGFENEIFDAEIINRLEKEYDKSSVESCNFVIKKLQQQLKADALKIGDYLYKYHPDIWQEIQGKWEEVYPKIKITPIINHKIRRTGEVK</sequence>
<evidence type="ECO:0000259" key="9">
    <source>
        <dbReference type="Pfam" id="PF25198"/>
    </source>
</evidence>